<dbReference type="AlphaFoldDB" id="A0AA45R6W1"/>
<dbReference type="EMBL" id="CP073249">
    <property type="protein sequence ID" value="QUF07457.1"/>
    <property type="molecule type" value="Genomic_DNA"/>
</dbReference>
<keyword evidence="1" id="KW-0472">Membrane</keyword>
<sequence length="151" mass="15677">MALRLNPVRWALVLLVVGLAAVAVVVALSWPESTAEGALTEATVTTPAPCSGPEAFDQVAYDLNGTRHEAKLDGCGHSENEIVRVLVKANTTADTLLQSASTVSDNTIPLAGRLSGMLVCLSGLAGALYAYLLTRRGTTPLPTLIPNKVGP</sequence>
<keyword evidence="1" id="KW-0812">Transmembrane</keyword>
<reference evidence="2" key="1">
    <citation type="submission" date="2021-04" db="EMBL/GenBank/DDBJ databases">
        <title>Genomic sequence of Actinosynnema pretiosum subsp. pretiosum ATCC 31280 (C-14919).</title>
        <authorList>
            <person name="Bai L."/>
            <person name="Wang X."/>
            <person name="Xiao Y."/>
        </authorList>
    </citation>
    <scope>NUCLEOTIDE SEQUENCE</scope>
    <source>
        <strain evidence="2">ATCC 31280</strain>
    </source>
</reference>
<accession>A0AA45R6W1</accession>
<protein>
    <submittedName>
        <fullName evidence="2">Uncharacterized protein</fullName>
    </submittedName>
</protein>
<organism evidence="2 3">
    <name type="scientific">Actinosynnema pretiosum subsp. pretiosum</name>
    <dbReference type="NCBI Taxonomy" id="103721"/>
    <lineage>
        <taxon>Bacteria</taxon>
        <taxon>Bacillati</taxon>
        <taxon>Actinomycetota</taxon>
        <taxon>Actinomycetes</taxon>
        <taxon>Pseudonocardiales</taxon>
        <taxon>Pseudonocardiaceae</taxon>
        <taxon>Actinosynnema</taxon>
    </lineage>
</organism>
<evidence type="ECO:0000313" key="3">
    <source>
        <dbReference type="Proteomes" id="UP000677152"/>
    </source>
</evidence>
<keyword evidence="1" id="KW-1133">Transmembrane helix</keyword>
<evidence type="ECO:0000313" key="2">
    <source>
        <dbReference type="EMBL" id="QUF07457.1"/>
    </source>
</evidence>
<gene>
    <name evidence="2" type="ORF">KCV87_16375</name>
</gene>
<feature type="transmembrane region" description="Helical" evidence="1">
    <location>
        <begin position="114"/>
        <end position="133"/>
    </location>
</feature>
<dbReference type="Proteomes" id="UP000677152">
    <property type="component" value="Chromosome"/>
</dbReference>
<proteinExistence type="predicted"/>
<evidence type="ECO:0000256" key="1">
    <source>
        <dbReference type="SAM" id="Phobius"/>
    </source>
</evidence>
<name>A0AA45R6W1_9PSEU</name>